<evidence type="ECO:0008006" key="4">
    <source>
        <dbReference type="Google" id="ProtNLM"/>
    </source>
</evidence>
<dbReference type="EMBL" id="CAADFI010000180">
    <property type="protein sequence ID" value="VFK00103.1"/>
    <property type="molecule type" value="Genomic_DNA"/>
</dbReference>
<gene>
    <name evidence="2" type="ORF">BECKH772A_GA0070896_101852</name>
    <name evidence="1" type="ORF">BECKH772B_GA0070898_101802</name>
    <name evidence="3" type="ORF">BECKH772C_GA0070978_101911</name>
</gene>
<name>A0A450V5M4_9GAMM</name>
<evidence type="ECO:0000313" key="2">
    <source>
        <dbReference type="EMBL" id="VFK00188.1"/>
    </source>
</evidence>
<sequence length="90" mass="10183">MARSIWLRHNPACFKGRLRAFEEKITTEHLGYPGSQDTFYVGTLKGVGKIYQQTFVDTYSKVAFAKLYTTKTPITAADLLNDQVLPLPRS</sequence>
<dbReference type="EMBL" id="CAADFJ010000191">
    <property type="protein sequence ID" value="VFK04583.1"/>
    <property type="molecule type" value="Genomic_DNA"/>
</dbReference>
<dbReference type="EMBL" id="CAADFG010000185">
    <property type="protein sequence ID" value="VFK00188.1"/>
    <property type="molecule type" value="Genomic_DNA"/>
</dbReference>
<proteinExistence type="predicted"/>
<dbReference type="SUPFAM" id="SSF53098">
    <property type="entry name" value="Ribonuclease H-like"/>
    <property type="match status" value="1"/>
</dbReference>
<protein>
    <recommendedName>
        <fullName evidence="4">Integrase core domain-containing protein</fullName>
    </recommendedName>
</protein>
<accession>A0A450V5M4</accession>
<evidence type="ECO:0000313" key="3">
    <source>
        <dbReference type="EMBL" id="VFK04583.1"/>
    </source>
</evidence>
<evidence type="ECO:0000313" key="1">
    <source>
        <dbReference type="EMBL" id="VFK00103.1"/>
    </source>
</evidence>
<reference evidence="1" key="1">
    <citation type="submission" date="2019-02" db="EMBL/GenBank/DDBJ databases">
        <authorList>
            <person name="Gruber-Vodicka R. H."/>
            <person name="Seah K. B. B."/>
        </authorList>
    </citation>
    <scope>NUCLEOTIDE SEQUENCE</scope>
    <source>
        <strain evidence="3">BECK_SA2B12</strain>
        <strain evidence="2">BECK_SA2B15</strain>
        <strain evidence="1">BECK_SA2B20</strain>
    </source>
</reference>
<organism evidence="1">
    <name type="scientific">Candidatus Kentrum eta</name>
    <dbReference type="NCBI Taxonomy" id="2126337"/>
    <lineage>
        <taxon>Bacteria</taxon>
        <taxon>Pseudomonadati</taxon>
        <taxon>Pseudomonadota</taxon>
        <taxon>Gammaproteobacteria</taxon>
        <taxon>Candidatus Kentrum</taxon>
    </lineage>
</organism>
<dbReference type="AlphaFoldDB" id="A0A450V5M4"/>
<dbReference type="InterPro" id="IPR012337">
    <property type="entry name" value="RNaseH-like_sf"/>
</dbReference>